<organism evidence="1 2">
    <name type="scientific">Acidiferrimicrobium australe</name>
    <dbReference type="NCBI Taxonomy" id="2664430"/>
    <lineage>
        <taxon>Bacteria</taxon>
        <taxon>Bacillati</taxon>
        <taxon>Actinomycetota</taxon>
        <taxon>Acidimicrobiia</taxon>
        <taxon>Acidimicrobiales</taxon>
        <taxon>Acidimicrobiaceae</taxon>
        <taxon>Acidiferrimicrobium</taxon>
    </lineage>
</organism>
<sequence length="248" mass="25754">MSADGKSVGEGAATEVVTLAAYGRVVGLEVPGEAADRVTSRLPPGYTVVSSSADPDRRWSLGPGGDVERLWSEVELWVADQAEGRVFVHAGCVALRGRAILLPGRTMTGKSTLTAALVGAGASYFSDEYALLDAEGRVWPYPRDLSVREEGIGRRYPIGHFGGVTGQGPATVALVASVRFEPGAAWDVESTSAADGVLALLDNTVSARSHPAEALTATAAVARSASFLWGRRGDAAYAAGQLLALVGW</sequence>
<gene>
    <name evidence="1" type="ORF">GHK86_19175</name>
</gene>
<proteinExistence type="predicted"/>
<evidence type="ECO:0000313" key="2">
    <source>
        <dbReference type="Proteomes" id="UP000437736"/>
    </source>
</evidence>
<name>A0ABW9QYZ0_9ACTN</name>
<keyword evidence="2" id="KW-1185">Reference proteome</keyword>
<dbReference type="Proteomes" id="UP000437736">
    <property type="component" value="Unassembled WGS sequence"/>
</dbReference>
<dbReference type="EMBL" id="WJHE01001245">
    <property type="protein sequence ID" value="MST34835.1"/>
    <property type="molecule type" value="Genomic_DNA"/>
</dbReference>
<dbReference type="Gene3D" id="3.40.50.300">
    <property type="entry name" value="P-loop containing nucleotide triphosphate hydrolases"/>
    <property type="match status" value="1"/>
</dbReference>
<dbReference type="SUPFAM" id="SSF53795">
    <property type="entry name" value="PEP carboxykinase-like"/>
    <property type="match status" value="1"/>
</dbReference>
<dbReference type="InterPro" id="IPR027417">
    <property type="entry name" value="P-loop_NTPase"/>
</dbReference>
<comment type="caution">
    <text evidence="1">The sequence shown here is derived from an EMBL/GenBank/DDBJ whole genome shotgun (WGS) entry which is preliminary data.</text>
</comment>
<reference evidence="1 2" key="1">
    <citation type="submission" date="2019-11" db="EMBL/GenBank/DDBJ databases">
        <title>Acidiferrimicrobium australis gen. nov., sp. nov., an acidophilic and obligately heterotrophic, member of the Actinobacteria that catalyses dissimilatory oxido- reduction of iron isolated from metal-rich acidic water in Chile.</title>
        <authorList>
            <person name="Gonzalez D."/>
            <person name="Huber K."/>
            <person name="Hedrich S."/>
            <person name="Rojas-Villalobos C."/>
            <person name="Quatrini R."/>
            <person name="Dinamarca M.A."/>
            <person name="Schwarz A."/>
            <person name="Canales C."/>
            <person name="Nancucheo I."/>
        </authorList>
    </citation>
    <scope>NUCLEOTIDE SEQUENCE [LARGE SCALE GENOMIC DNA]</scope>
    <source>
        <strain evidence="1 2">USS-CCA1</strain>
    </source>
</reference>
<accession>A0ABW9QYZ0</accession>
<protein>
    <recommendedName>
        <fullName evidence="3">Serine kinase</fullName>
    </recommendedName>
</protein>
<evidence type="ECO:0008006" key="3">
    <source>
        <dbReference type="Google" id="ProtNLM"/>
    </source>
</evidence>
<evidence type="ECO:0000313" key="1">
    <source>
        <dbReference type="EMBL" id="MST34835.1"/>
    </source>
</evidence>